<dbReference type="InterPro" id="IPR008183">
    <property type="entry name" value="Aldose_1/G6P_1-epimerase"/>
</dbReference>
<feature type="compositionally biased region" description="Basic and acidic residues" evidence="4">
    <location>
        <begin position="731"/>
        <end position="741"/>
    </location>
</feature>
<dbReference type="GO" id="GO:0030246">
    <property type="term" value="F:carbohydrate binding"/>
    <property type="evidence" value="ECO:0007669"/>
    <property type="project" value="InterPro"/>
</dbReference>
<dbReference type="Pfam" id="PF01263">
    <property type="entry name" value="Aldose_epim"/>
    <property type="match status" value="1"/>
</dbReference>
<reference evidence="7" key="1">
    <citation type="submission" date="2018-05" db="EMBL/GenBank/DDBJ databases">
        <title>Draft genome sequence of Stemphylium lycopersici strain CIDEFI 213.</title>
        <authorList>
            <person name="Medina R."/>
            <person name="Franco M.E.E."/>
            <person name="Lucentini C.G."/>
            <person name="Saparrat M.C.N."/>
            <person name="Balatti P.A."/>
        </authorList>
    </citation>
    <scope>NUCLEOTIDE SEQUENCE [LARGE SCALE GENOMIC DNA]</scope>
    <source>
        <strain evidence="7">CIDEFI 213</strain>
    </source>
</reference>
<protein>
    <submittedName>
        <fullName evidence="6">C2H2 zinc-finger-containing protein</fullName>
    </submittedName>
</protein>
<keyword evidence="5" id="KW-0732">Signal</keyword>
<dbReference type="PANTHER" id="PTHR31315:SF1">
    <property type="entry name" value="PROTEIN SIP5"/>
    <property type="match status" value="1"/>
</dbReference>
<feature type="compositionally biased region" description="Basic and acidic residues" evidence="4">
    <location>
        <begin position="466"/>
        <end position="487"/>
    </location>
</feature>
<proteinExistence type="inferred from homology"/>
<comment type="caution">
    <text evidence="6">The sequence shown here is derived from an EMBL/GenBank/DDBJ whole genome shotgun (WGS) entry which is preliminary data.</text>
</comment>
<feature type="region of interest" description="Disordered" evidence="4">
    <location>
        <begin position="568"/>
        <end position="629"/>
    </location>
</feature>
<dbReference type="STRING" id="183478.A0A364MU53"/>
<evidence type="ECO:0000256" key="3">
    <source>
        <dbReference type="ARBA" id="ARBA00023277"/>
    </source>
</evidence>
<keyword evidence="6" id="KW-0863">Zinc-finger</keyword>
<dbReference type="GO" id="GO:0005737">
    <property type="term" value="C:cytoplasm"/>
    <property type="evidence" value="ECO:0007669"/>
    <property type="project" value="TreeGrafter"/>
</dbReference>
<name>A0A364MU53_STELY</name>
<feature type="chain" id="PRO_5017026126" evidence="5">
    <location>
        <begin position="17"/>
        <end position="1263"/>
    </location>
</feature>
<feature type="compositionally biased region" description="Low complexity" evidence="4">
    <location>
        <begin position="796"/>
        <end position="814"/>
    </location>
</feature>
<feature type="region of interest" description="Disordered" evidence="4">
    <location>
        <begin position="731"/>
        <end position="755"/>
    </location>
</feature>
<dbReference type="InterPro" id="IPR039301">
    <property type="entry name" value="Sip5/DA2"/>
</dbReference>
<feature type="signal peptide" evidence="5">
    <location>
        <begin position="1"/>
        <end position="16"/>
    </location>
</feature>
<evidence type="ECO:0000256" key="2">
    <source>
        <dbReference type="ARBA" id="ARBA00023235"/>
    </source>
</evidence>
<feature type="region of interest" description="Disordered" evidence="4">
    <location>
        <begin position="796"/>
        <end position="822"/>
    </location>
</feature>
<dbReference type="InterPro" id="IPR011013">
    <property type="entry name" value="Gal_mutarotase_sf_dom"/>
</dbReference>
<keyword evidence="6" id="KW-0479">Metal-binding</keyword>
<evidence type="ECO:0000313" key="7">
    <source>
        <dbReference type="Proteomes" id="UP000249619"/>
    </source>
</evidence>
<feature type="compositionally biased region" description="Basic and acidic residues" evidence="4">
    <location>
        <begin position="1039"/>
        <end position="1049"/>
    </location>
</feature>
<keyword evidence="7" id="KW-1185">Reference proteome</keyword>
<dbReference type="GO" id="GO:0005975">
    <property type="term" value="P:carbohydrate metabolic process"/>
    <property type="evidence" value="ECO:0007669"/>
    <property type="project" value="InterPro"/>
</dbReference>
<dbReference type="SUPFAM" id="SSF74650">
    <property type="entry name" value="Galactose mutarotase-like"/>
    <property type="match status" value="1"/>
</dbReference>
<keyword evidence="2" id="KW-0413">Isomerase</keyword>
<dbReference type="InterPro" id="IPR014718">
    <property type="entry name" value="GH-type_carb-bd"/>
</dbReference>
<evidence type="ECO:0000256" key="1">
    <source>
        <dbReference type="ARBA" id="ARBA00010402"/>
    </source>
</evidence>
<evidence type="ECO:0000256" key="4">
    <source>
        <dbReference type="SAM" id="MobiDB-lite"/>
    </source>
</evidence>
<accession>A0A364MU53</accession>
<dbReference type="Gene3D" id="2.70.98.10">
    <property type="match status" value="1"/>
</dbReference>
<dbReference type="GO" id="GO:0008270">
    <property type="term" value="F:zinc ion binding"/>
    <property type="evidence" value="ECO:0007669"/>
    <property type="project" value="UniProtKB-KW"/>
</dbReference>
<dbReference type="InterPro" id="IPR047215">
    <property type="entry name" value="Galactose_mutarotase-like"/>
</dbReference>
<feature type="region of interest" description="Disordered" evidence="4">
    <location>
        <begin position="394"/>
        <end position="487"/>
    </location>
</feature>
<comment type="similarity">
    <text evidence="1">Belongs to the SIP5 family.</text>
</comment>
<feature type="region of interest" description="Disordered" evidence="4">
    <location>
        <begin position="950"/>
        <end position="1234"/>
    </location>
</feature>
<keyword evidence="3" id="KW-0119">Carbohydrate metabolism</keyword>
<feature type="compositionally biased region" description="Low complexity" evidence="4">
    <location>
        <begin position="1084"/>
        <end position="1100"/>
    </location>
</feature>
<feature type="compositionally biased region" description="Polar residues" evidence="4">
    <location>
        <begin position="1101"/>
        <end position="1125"/>
    </location>
</feature>
<evidence type="ECO:0000256" key="5">
    <source>
        <dbReference type="SAM" id="SignalP"/>
    </source>
</evidence>
<dbReference type="CDD" id="cd24139">
    <property type="entry name" value="SIP5-like"/>
    <property type="match status" value="1"/>
</dbReference>
<evidence type="ECO:0000313" key="6">
    <source>
        <dbReference type="EMBL" id="RAR03400.1"/>
    </source>
</evidence>
<feature type="compositionally biased region" description="Polar residues" evidence="4">
    <location>
        <begin position="1052"/>
        <end position="1068"/>
    </location>
</feature>
<keyword evidence="6" id="KW-0862">Zinc</keyword>
<feature type="compositionally biased region" description="Basic residues" evidence="4">
    <location>
        <begin position="968"/>
        <end position="981"/>
    </location>
</feature>
<feature type="compositionally biased region" description="Basic and acidic residues" evidence="4">
    <location>
        <begin position="1209"/>
        <end position="1222"/>
    </location>
</feature>
<dbReference type="EMBL" id="QGDH01000183">
    <property type="protein sequence ID" value="RAR03400.1"/>
    <property type="molecule type" value="Genomic_DNA"/>
</dbReference>
<feature type="compositionally biased region" description="Basic and acidic residues" evidence="4">
    <location>
        <begin position="950"/>
        <end position="967"/>
    </location>
</feature>
<feature type="compositionally biased region" description="Polar residues" evidence="4">
    <location>
        <begin position="1028"/>
        <end position="1038"/>
    </location>
</feature>
<feature type="region of interest" description="Disordered" evidence="4">
    <location>
        <begin position="886"/>
        <end position="927"/>
    </location>
</feature>
<dbReference type="AlphaFoldDB" id="A0A364MU53"/>
<dbReference type="CDD" id="cd09019">
    <property type="entry name" value="galactose_mutarotase_like"/>
    <property type="match status" value="1"/>
</dbReference>
<organism evidence="6 7">
    <name type="scientific">Stemphylium lycopersici</name>
    <name type="common">Tomato gray leaf spot disease fungus</name>
    <name type="synonym">Thyrospora lycopersici</name>
    <dbReference type="NCBI Taxonomy" id="183478"/>
    <lineage>
        <taxon>Eukaryota</taxon>
        <taxon>Fungi</taxon>
        <taxon>Dikarya</taxon>
        <taxon>Ascomycota</taxon>
        <taxon>Pezizomycotina</taxon>
        <taxon>Dothideomycetes</taxon>
        <taxon>Pleosporomycetidae</taxon>
        <taxon>Pleosporales</taxon>
        <taxon>Pleosporineae</taxon>
        <taxon>Pleosporaceae</taxon>
        <taxon>Stemphylium</taxon>
    </lineage>
</organism>
<dbReference type="GO" id="GO:0016853">
    <property type="term" value="F:isomerase activity"/>
    <property type="evidence" value="ECO:0007669"/>
    <property type="project" value="UniProtKB-KW"/>
</dbReference>
<dbReference type="Proteomes" id="UP000249619">
    <property type="component" value="Unassembled WGS sequence"/>
</dbReference>
<dbReference type="PANTHER" id="PTHR31315">
    <property type="entry name" value="PROTEIN SIP5"/>
    <property type="match status" value="1"/>
</dbReference>
<gene>
    <name evidence="6" type="ORF">DDE83_008235</name>
</gene>
<sequence>MKYLLLVAATVQSALAHPGSPHPDAQGRYTIEAEGIRAQFIPYAATLTNLFVKDAAGEELDIVLGYDNTSYYPVDPGHPVYNAIPGRYVNRIGNAEYSIDNVTYQTEANDGPNTLHSGTNNWSYRMWNVSGVTNSSITFSISDPSNSSVGMIGRVDASVTYSVSKNKWHISMDASSPEARTPLMLTQHTYFQLDAFKRPDNRTIWNHTAYMPEGRRKLVTDGNALPTGEIAQIPEGAIDDFWSAPHQLGFASGNDEFENHCGNGCHGYNGAWAFNENRNKSETVLTLLSTYSGIQAKLKTDQDAVVLYTCNWNDGKSEFKSTQGVPGQDKFIPRDGCIAIEAQDYPDGINQNPSSTPAPVASAASTIAACALAAHAPLLSTATAITLRPRFLRREQGKGQQRPGPPAKESQPERRGHGRRSSAHNLSSPTTAAPAHDRSANNPYGNSRRDRGSRPDLSFLGIRSADSVERDPALEPRRETKAEREARKLERDRLLRAQERERSLKEEGVDGGYLVTLGVYTGPEDFSKPTVRQLQIERRLAPFWRGLDDHEDTWTEHQLVQVVNGRPLPAADDIPPEEPPRTNTHLSPAWGPRSSEPNLNKVTVPMGSRSMSQEPERAAGLSPSQPTFSLPSPASPIANNSTSSPFFRGRAKTLASLATGSRNASQADMAPQELQLPKDPYVNGQRVEAFLYKNASECPICFMYYPPYLNKTRCCDQPICSECFVQIKRPDPHPPEHHGEPSAESPPPAEAEEEVQLVSEAAACPYCTQTEFGVTYEPPPFRRGLIYNGQGSANTGNATSAMSSTSSLNSPTAAGPGRRRATSLAVNDKTVVTTDMVRPDWAKKLADAKSHALRRAAAATALHNAAYMLGNLPQGESRFGIGRRRRIFTGDSGGSSGNGTPRREGESSSGQPSGSNDLFPNRLSSRRGNRLDDLEDLMMMEAIRLSLAAEEERKKKDEKDAAKEAKKEGKKKAKEIKKVVKAQRNIGSGFHPIDIDGNDGTEAGSSSAAGKGKGIDRSGGAGGFNPMSEPTSTLNTPATKDDPQRHLEASRAQIQRETSDSAQPATLDSHSEQQQHRAMLRNLSNASSSASSYSESYQNSLRQESQNNFAPGSSYEPSPNASGVSLHQAETPPQDSNSTESMFNFQSLTKAITPEDENKSENKPQYIEDVGDADTESKSNNANGKAPEDATVDEAKASDPLAESTMTLKPEEETSKASGAREGDDEISPAPPVQYLSDENAHIDQKHLGEINMMHEINHQATQ</sequence>
<feature type="compositionally biased region" description="Polar residues" evidence="4">
    <location>
        <begin position="1131"/>
        <end position="1150"/>
    </location>
</feature>